<dbReference type="EMBL" id="OU503042">
    <property type="protein sequence ID" value="CAI9765123.1"/>
    <property type="molecule type" value="Genomic_DNA"/>
</dbReference>
<reference evidence="2" key="1">
    <citation type="submission" date="2023-05" db="EMBL/GenBank/DDBJ databases">
        <authorList>
            <person name="Huff M."/>
        </authorList>
    </citation>
    <scope>NUCLEOTIDE SEQUENCE</scope>
</reference>
<feature type="compositionally biased region" description="Polar residues" evidence="1">
    <location>
        <begin position="1"/>
        <end position="28"/>
    </location>
</feature>
<evidence type="ECO:0000313" key="2">
    <source>
        <dbReference type="EMBL" id="CAI9765123.1"/>
    </source>
</evidence>
<feature type="region of interest" description="Disordered" evidence="1">
    <location>
        <begin position="1"/>
        <end position="53"/>
    </location>
</feature>
<accession>A0AAD1ZAJ0</accession>
<sequence length="116" mass="12438">MSQIQSNVGRSESAQYRKSGGSNQQHQFSGPAHAVQYGTSQQQLPHAPGDASNPFLLQFGSISPGFMNAMQVPARTSSAPPNLDEQKRDQVCGSLLSSDSPGRSEVSFNCQNIRIS</sequence>
<organism evidence="2 3">
    <name type="scientific">Fraxinus pennsylvanica</name>
    <dbReference type="NCBI Taxonomy" id="56036"/>
    <lineage>
        <taxon>Eukaryota</taxon>
        <taxon>Viridiplantae</taxon>
        <taxon>Streptophyta</taxon>
        <taxon>Embryophyta</taxon>
        <taxon>Tracheophyta</taxon>
        <taxon>Spermatophyta</taxon>
        <taxon>Magnoliopsida</taxon>
        <taxon>eudicotyledons</taxon>
        <taxon>Gunneridae</taxon>
        <taxon>Pentapetalae</taxon>
        <taxon>asterids</taxon>
        <taxon>lamiids</taxon>
        <taxon>Lamiales</taxon>
        <taxon>Oleaceae</taxon>
        <taxon>Oleeae</taxon>
        <taxon>Fraxinus</taxon>
    </lineage>
</organism>
<keyword evidence="3" id="KW-1185">Reference proteome</keyword>
<gene>
    <name evidence="2" type="ORF">FPE_LOCUS12553</name>
</gene>
<evidence type="ECO:0000313" key="3">
    <source>
        <dbReference type="Proteomes" id="UP000834106"/>
    </source>
</evidence>
<dbReference type="AlphaFoldDB" id="A0AAD1ZAJ0"/>
<feature type="region of interest" description="Disordered" evidence="1">
    <location>
        <begin position="73"/>
        <end position="116"/>
    </location>
</feature>
<evidence type="ECO:0000256" key="1">
    <source>
        <dbReference type="SAM" id="MobiDB-lite"/>
    </source>
</evidence>
<name>A0AAD1ZAJ0_9LAMI</name>
<proteinExistence type="predicted"/>
<protein>
    <submittedName>
        <fullName evidence="2">Uncharacterized protein</fullName>
    </submittedName>
</protein>
<feature type="compositionally biased region" description="Polar residues" evidence="1">
    <location>
        <begin position="95"/>
        <end position="116"/>
    </location>
</feature>
<dbReference type="Proteomes" id="UP000834106">
    <property type="component" value="Chromosome 7"/>
</dbReference>